<protein>
    <submittedName>
        <fullName evidence="1">Uncharacterized protein</fullName>
    </submittedName>
</protein>
<keyword evidence="2" id="KW-1185">Reference proteome</keyword>
<comment type="caution">
    <text evidence="1">The sequence shown here is derived from an EMBL/GenBank/DDBJ whole genome shotgun (WGS) entry which is preliminary data.</text>
</comment>
<sequence length="356" mass="39113">MMKCWKEFKVNRPLCVVAKNAFLKHQVLLEIYATCCELVNTVDNTIDFIAVQDLHAGFKLTSSQLQEPNAIPKAIVDEHVQALRIGGEWFHLNPEVVPDANAIPVCCNCSGDSRTSEFSIASGHDYVSASLQFDALVITASEKHTVSHSICFPSSGPAACSSVLPCTSEDCIPNVTFIGPHDEWRVVKKKYKNLYELPVQGMYAWRRVLAYTHSYFKENDIQIDESVEAKNAVVELESTIESTMEILTSEQACSLDDQIFSERYGDEYRGTTGSEPVISRTAVLKSADAFDLNVSNAAVEAMINILGGESACNSTPPVPIRRAVDPLTKWDQNGNMIAAAFPLLFLREGGALPQGT</sequence>
<reference evidence="2" key="1">
    <citation type="submission" date="2017-03" db="EMBL/GenBank/DDBJ databases">
        <title>Phytopthora megakarya and P. palmivora, two closely related causual agents of cacao black pod achieved similar genome size and gene model numbers by different mechanisms.</title>
        <authorList>
            <person name="Ali S."/>
            <person name="Shao J."/>
            <person name="Larry D.J."/>
            <person name="Kronmiller B."/>
            <person name="Shen D."/>
            <person name="Strem M.D."/>
            <person name="Melnick R.L."/>
            <person name="Guiltinan M.J."/>
            <person name="Tyler B.M."/>
            <person name="Meinhardt L.W."/>
            <person name="Bailey B.A."/>
        </authorList>
    </citation>
    <scope>NUCLEOTIDE SEQUENCE [LARGE SCALE GENOMIC DNA]</scope>
    <source>
        <strain evidence="2">zdho120</strain>
    </source>
</reference>
<evidence type="ECO:0000313" key="2">
    <source>
        <dbReference type="Proteomes" id="UP000198211"/>
    </source>
</evidence>
<dbReference type="EMBL" id="NBNE01011571">
    <property type="protein sequence ID" value="OWY96484.1"/>
    <property type="molecule type" value="Genomic_DNA"/>
</dbReference>
<evidence type="ECO:0000313" key="1">
    <source>
        <dbReference type="EMBL" id="OWY96484.1"/>
    </source>
</evidence>
<proteinExistence type="predicted"/>
<dbReference type="Proteomes" id="UP000198211">
    <property type="component" value="Unassembled WGS sequence"/>
</dbReference>
<gene>
    <name evidence="1" type="ORF">PHMEG_00033238</name>
</gene>
<accession>A0A225UTN8</accession>
<organism evidence="1 2">
    <name type="scientific">Phytophthora megakarya</name>
    <dbReference type="NCBI Taxonomy" id="4795"/>
    <lineage>
        <taxon>Eukaryota</taxon>
        <taxon>Sar</taxon>
        <taxon>Stramenopiles</taxon>
        <taxon>Oomycota</taxon>
        <taxon>Peronosporomycetes</taxon>
        <taxon>Peronosporales</taxon>
        <taxon>Peronosporaceae</taxon>
        <taxon>Phytophthora</taxon>
    </lineage>
</organism>
<name>A0A225UTN8_9STRA</name>
<dbReference type="AlphaFoldDB" id="A0A225UTN8"/>
<dbReference type="OrthoDB" id="128300at2759"/>